<accession>L0FZL0</accession>
<dbReference type="HOGENOM" id="CLU_747497_0_0_10"/>
<dbReference type="OrthoDB" id="7041536at2"/>
<dbReference type="PATRIC" id="fig|926556.3.peg.2057"/>
<dbReference type="STRING" id="926556.Echvi_1937"/>
<evidence type="ECO:0000313" key="2">
    <source>
        <dbReference type="Proteomes" id="UP000010796"/>
    </source>
</evidence>
<evidence type="ECO:0000313" key="1">
    <source>
        <dbReference type="EMBL" id="AGA78191.1"/>
    </source>
</evidence>
<dbReference type="KEGG" id="evi:Echvi_1937"/>
<dbReference type="eggNOG" id="ENOG502ZCC7">
    <property type="taxonomic scope" value="Bacteria"/>
</dbReference>
<gene>
    <name evidence="1" type="ordered locus">Echvi_1937</name>
</gene>
<organism evidence="1 2">
    <name type="scientific">Echinicola vietnamensis (strain DSM 17526 / LMG 23754 / KMM 6221)</name>
    <dbReference type="NCBI Taxonomy" id="926556"/>
    <lineage>
        <taxon>Bacteria</taxon>
        <taxon>Pseudomonadati</taxon>
        <taxon>Bacteroidota</taxon>
        <taxon>Cytophagia</taxon>
        <taxon>Cytophagales</taxon>
        <taxon>Cyclobacteriaceae</taxon>
        <taxon>Echinicola</taxon>
    </lineage>
</organism>
<protein>
    <submittedName>
        <fullName evidence="1">Uncharacterized protein</fullName>
    </submittedName>
</protein>
<keyword evidence="2" id="KW-1185">Reference proteome</keyword>
<reference evidence="2" key="1">
    <citation type="submission" date="2012-02" db="EMBL/GenBank/DDBJ databases">
        <title>The complete genome of Echinicola vietnamensis DSM 17526.</title>
        <authorList>
            <person name="Lucas S."/>
            <person name="Copeland A."/>
            <person name="Lapidus A."/>
            <person name="Glavina del Rio T."/>
            <person name="Dalin E."/>
            <person name="Tice H."/>
            <person name="Bruce D."/>
            <person name="Goodwin L."/>
            <person name="Pitluck S."/>
            <person name="Peters L."/>
            <person name="Ovchinnikova G."/>
            <person name="Teshima H."/>
            <person name="Kyrpides N."/>
            <person name="Mavromatis K."/>
            <person name="Ivanova N."/>
            <person name="Brettin T."/>
            <person name="Detter J.C."/>
            <person name="Han C."/>
            <person name="Larimer F."/>
            <person name="Land M."/>
            <person name="Hauser L."/>
            <person name="Markowitz V."/>
            <person name="Cheng J.-F."/>
            <person name="Hugenholtz P."/>
            <person name="Woyke T."/>
            <person name="Wu D."/>
            <person name="Brambilla E."/>
            <person name="Klenk H.-P."/>
            <person name="Eisen J.A."/>
        </authorList>
    </citation>
    <scope>NUCLEOTIDE SEQUENCE [LARGE SCALE GENOMIC DNA]</scope>
    <source>
        <strain evidence="2">DSM 17526 / LMG 23754 / KMM 6221</strain>
    </source>
</reference>
<dbReference type="Pfam" id="PF14175">
    <property type="entry name" value="YaaC"/>
    <property type="match status" value="1"/>
</dbReference>
<dbReference type="RefSeq" id="WP_015265752.1">
    <property type="nucleotide sequence ID" value="NC_019904.1"/>
</dbReference>
<dbReference type="InterPro" id="IPR026988">
    <property type="entry name" value="YaaC-like"/>
</dbReference>
<dbReference type="EMBL" id="CP003346">
    <property type="protein sequence ID" value="AGA78191.1"/>
    <property type="molecule type" value="Genomic_DNA"/>
</dbReference>
<dbReference type="Proteomes" id="UP000010796">
    <property type="component" value="Chromosome"/>
</dbReference>
<name>L0FZL0_ECHVK</name>
<sequence>MTPIEDELGEQVRRDFKAVKYFPFGNEPGAPFILTSDPFSYLQAWLDNKINRIKRDRKKQRSLLIKAKYFAELAEGFHNSSKEAKMPSKGTLIYYTFINLVKTFLLARNYDLETTMEHHGLSLPSNKKTQLKLTPIGNDGISIFHEFAKTIGVEINNGDGLEIKFDEILRELPEVHEIGYALNLFPNTKRKHLPIDIVIRTNKNRNRIYYTLAYEKKFDKIMKTDKLLKGVFKDKIYPIDCKSDSSKKYFRSNLIFNYTCNSSNSHKRAYKRICDDFKQLSINQMITRNGYRNYLNLEPSRMHRLSATLAFGYYIGTVARYRPTLNKEILKGRYQAVIQEAVSSCPNQFFYLLISHITNQICAIPMAKIE</sequence>
<proteinExistence type="predicted"/>
<dbReference type="AlphaFoldDB" id="L0FZL0"/>